<dbReference type="AlphaFoldDB" id="A0A835KF10"/>
<dbReference type="InterPro" id="IPR036638">
    <property type="entry name" value="HLH_DNA-bd_sf"/>
</dbReference>
<comment type="caution">
    <text evidence="7">The sequence shown here is derived from an EMBL/GenBank/DDBJ whole genome shotgun (WGS) entry which is preliminary data.</text>
</comment>
<evidence type="ECO:0000256" key="4">
    <source>
        <dbReference type="ARBA" id="ARBA00023163"/>
    </source>
</evidence>
<dbReference type="Gramene" id="Dexi3A01G0012610.1">
    <property type="protein sequence ID" value="Dexi3A01G0012610.1:cds"/>
    <property type="gene ID" value="Dexi3A01G0012610"/>
</dbReference>
<feature type="region of interest" description="Disordered" evidence="5">
    <location>
        <begin position="15"/>
        <end position="78"/>
    </location>
</feature>
<evidence type="ECO:0000256" key="2">
    <source>
        <dbReference type="ARBA" id="ARBA00023015"/>
    </source>
</evidence>
<dbReference type="GO" id="GO:0003677">
    <property type="term" value="F:DNA binding"/>
    <property type="evidence" value="ECO:0007669"/>
    <property type="project" value="UniProtKB-KW"/>
</dbReference>
<keyword evidence="3" id="KW-0238">DNA-binding</keyword>
<dbReference type="Gene3D" id="4.10.280.10">
    <property type="entry name" value="Helix-loop-helix DNA-binding domain"/>
    <property type="match status" value="1"/>
</dbReference>
<dbReference type="CDD" id="cd04873">
    <property type="entry name" value="ACT_UUR-ACR-like"/>
    <property type="match status" value="1"/>
</dbReference>
<evidence type="ECO:0000256" key="1">
    <source>
        <dbReference type="ARBA" id="ARBA00005510"/>
    </source>
</evidence>
<gene>
    <name evidence="7" type="ORF">HU200_019578</name>
</gene>
<dbReference type="PANTHER" id="PTHR45844:SF28">
    <property type="entry name" value="BHLH TRANSCRIPTION FACTOR"/>
    <property type="match status" value="1"/>
</dbReference>
<dbReference type="SUPFAM" id="SSF47459">
    <property type="entry name" value="HLH, helix-loop-helix DNA-binding domain"/>
    <property type="match status" value="1"/>
</dbReference>
<comment type="similarity">
    <text evidence="1">Belongs to the bHLH protein family.</text>
</comment>
<reference evidence="7" key="1">
    <citation type="submission" date="2020-07" db="EMBL/GenBank/DDBJ databases">
        <title>Genome sequence and genetic diversity analysis of an under-domesticated orphan crop, white fonio (Digitaria exilis).</title>
        <authorList>
            <person name="Bennetzen J.L."/>
            <person name="Chen S."/>
            <person name="Ma X."/>
            <person name="Wang X."/>
            <person name="Yssel A.E.J."/>
            <person name="Chaluvadi S.R."/>
            <person name="Johnson M."/>
            <person name="Gangashetty P."/>
            <person name="Hamidou F."/>
            <person name="Sanogo M.D."/>
            <person name="Zwaenepoel A."/>
            <person name="Wallace J."/>
            <person name="Van De Peer Y."/>
            <person name="Van Deynze A."/>
        </authorList>
    </citation>
    <scope>NUCLEOTIDE SEQUENCE</scope>
    <source>
        <tissue evidence="7">Leaves</tissue>
    </source>
</reference>
<dbReference type="Pfam" id="PF00010">
    <property type="entry name" value="HLH"/>
    <property type="match status" value="1"/>
</dbReference>
<evidence type="ECO:0000256" key="3">
    <source>
        <dbReference type="ARBA" id="ARBA00023125"/>
    </source>
</evidence>
<dbReference type="InterPro" id="IPR045847">
    <property type="entry name" value="AIG1-like"/>
</dbReference>
<dbReference type="GO" id="GO:0046983">
    <property type="term" value="F:protein dimerization activity"/>
    <property type="evidence" value="ECO:0007669"/>
    <property type="project" value="InterPro"/>
</dbReference>
<dbReference type="InterPro" id="IPR011598">
    <property type="entry name" value="bHLH_dom"/>
</dbReference>
<dbReference type="GO" id="GO:0003700">
    <property type="term" value="F:DNA-binding transcription factor activity"/>
    <property type="evidence" value="ECO:0007669"/>
    <property type="project" value="InterPro"/>
</dbReference>
<feature type="domain" description="BHLH" evidence="6">
    <location>
        <begin position="68"/>
        <end position="119"/>
    </location>
</feature>
<dbReference type="SUPFAM" id="SSF55021">
    <property type="entry name" value="ACT-like"/>
    <property type="match status" value="1"/>
</dbReference>
<dbReference type="PANTHER" id="PTHR45844">
    <property type="entry name" value="TRANSCRIPTION FACTOR BHLH30"/>
    <property type="match status" value="1"/>
</dbReference>
<keyword evidence="8" id="KW-1185">Reference proteome</keyword>
<dbReference type="InterPro" id="IPR045865">
    <property type="entry name" value="ACT-like_dom_sf"/>
</dbReference>
<keyword evidence="2" id="KW-0805">Transcription regulation</keyword>
<evidence type="ECO:0000259" key="6">
    <source>
        <dbReference type="PROSITE" id="PS50888"/>
    </source>
</evidence>
<accession>A0A835KF10</accession>
<keyword evidence="4" id="KW-0804">Transcription</keyword>
<name>A0A835KF10_9POAL</name>
<proteinExistence type="inferred from homology"/>
<evidence type="ECO:0000313" key="8">
    <source>
        <dbReference type="Proteomes" id="UP000636709"/>
    </source>
</evidence>
<dbReference type="EMBL" id="JACEFO010001646">
    <property type="protein sequence ID" value="KAF8727076.1"/>
    <property type="molecule type" value="Genomic_DNA"/>
</dbReference>
<dbReference type="OrthoDB" id="71302at2759"/>
<dbReference type="Proteomes" id="UP000636709">
    <property type="component" value="Unassembled WGS sequence"/>
</dbReference>
<dbReference type="PROSITE" id="PS50888">
    <property type="entry name" value="BHLH"/>
    <property type="match status" value="1"/>
</dbReference>
<protein>
    <recommendedName>
        <fullName evidence="6">BHLH domain-containing protein</fullName>
    </recommendedName>
</protein>
<dbReference type="SMART" id="SM00353">
    <property type="entry name" value="HLH"/>
    <property type="match status" value="1"/>
</dbReference>
<organism evidence="7 8">
    <name type="scientific">Digitaria exilis</name>
    <dbReference type="NCBI Taxonomy" id="1010633"/>
    <lineage>
        <taxon>Eukaryota</taxon>
        <taxon>Viridiplantae</taxon>
        <taxon>Streptophyta</taxon>
        <taxon>Embryophyta</taxon>
        <taxon>Tracheophyta</taxon>
        <taxon>Spermatophyta</taxon>
        <taxon>Magnoliopsida</taxon>
        <taxon>Liliopsida</taxon>
        <taxon>Poales</taxon>
        <taxon>Poaceae</taxon>
        <taxon>PACMAD clade</taxon>
        <taxon>Panicoideae</taxon>
        <taxon>Panicodae</taxon>
        <taxon>Paniceae</taxon>
        <taxon>Anthephorinae</taxon>
        <taxon>Digitaria</taxon>
    </lineage>
</organism>
<evidence type="ECO:0000256" key="5">
    <source>
        <dbReference type="SAM" id="MobiDB-lite"/>
    </source>
</evidence>
<sequence length="273" mass="29865">MATTYQLFLEAKRQEQEHEHLLQSHGGSALPPPPVYTGTALPLGQSSSVPPPAAKEPPKSGRSATEAQSLKIHSEAERRRRERINAHLAALRRMIPDPDAWQMDKATLLARVVRQLKDLKSQAAETRQPLPIPAEANDITIDCYTGVDTAGYGRPATYIRASISCDDRPGLLADLAGALRGLGMRPLGADMASLGGRARCELMLCMEEGDTASGGRAKVLKEGVRQVLANAAFPETEYGCNYRSRRQRVLESHCALGRELDLGVQGWQFWRSN</sequence>
<evidence type="ECO:0000313" key="7">
    <source>
        <dbReference type="EMBL" id="KAF8727076.1"/>
    </source>
</evidence>